<evidence type="ECO:0000313" key="3">
    <source>
        <dbReference type="EMBL" id="CZR54999.1"/>
    </source>
</evidence>
<dbReference type="InterPro" id="IPR036465">
    <property type="entry name" value="vWFA_dom_sf"/>
</dbReference>
<dbReference type="EMBL" id="FJOG01000006">
    <property type="protein sequence ID" value="CZR54999.1"/>
    <property type="molecule type" value="Genomic_DNA"/>
</dbReference>
<evidence type="ECO:0000313" key="4">
    <source>
        <dbReference type="Proteomes" id="UP000184330"/>
    </source>
</evidence>
<accession>A0A1L7WQE0</accession>
<protein>
    <recommendedName>
        <fullName evidence="2">VWFA domain-containing protein</fullName>
    </recommendedName>
</protein>
<reference evidence="3 4" key="1">
    <citation type="submission" date="2016-03" db="EMBL/GenBank/DDBJ databases">
        <authorList>
            <person name="Ploux O."/>
        </authorList>
    </citation>
    <scope>NUCLEOTIDE SEQUENCE [LARGE SCALE GENOMIC DNA]</scope>
    <source>
        <strain evidence="3 4">UAMH 11012</strain>
    </source>
</reference>
<dbReference type="PROSITE" id="PS50234">
    <property type="entry name" value="VWFA"/>
    <property type="match status" value="1"/>
</dbReference>
<evidence type="ECO:0000259" key="2">
    <source>
        <dbReference type="PROSITE" id="PS50234"/>
    </source>
</evidence>
<gene>
    <name evidence="3" type="ORF">PAC_04885</name>
</gene>
<feature type="compositionally biased region" description="Polar residues" evidence="1">
    <location>
        <begin position="263"/>
        <end position="274"/>
    </location>
</feature>
<dbReference type="STRING" id="576137.A0A1L7WQE0"/>
<dbReference type="OrthoDB" id="2142598at2759"/>
<dbReference type="AlphaFoldDB" id="A0A1L7WQE0"/>
<dbReference type="InterPro" id="IPR002035">
    <property type="entry name" value="VWF_A"/>
</dbReference>
<feature type="region of interest" description="Disordered" evidence="1">
    <location>
        <begin position="263"/>
        <end position="302"/>
    </location>
</feature>
<feature type="compositionally biased region" description="Polar residues" evidence="1">
    <location>
        <begin position="289"/>
        <end position="301"/>
    </location>
</feature>
<name>A0A1L7WQE0_9HELO</name>
<sequence>MLPSEDDVSNFLSFAPDAGEGKAFVFLENADTLAEAVAQFYENPNKYSNSSGPSTSDTSNNPYAAAVNAKGTKEAKTQVQQHDPPPYAPPQISAPRRRHHNHTNAVIQAGNVRARDEQDMQNLLQSVQLAYRIYNSDIEPEHESDYYCNCAIHQYKRRKMNRLGVQEMWSKAVMYPGEKAYHDCYQATLFSSNPYRFRVISPYGYNVSSFYGSQSPSPGNYTASVQQAIQLNNSLNREAQAAIDAKEPKINIWEIDQLGSSMSNMTLDSTSTGQTDEKGRPVEKPSASRPVNSNGEGSKSSKFAGLKKALAIKSPEEKAAIKSEKMSAQARELRNLILEEEKGRWPDQEWRHIVATYQEKVGMTRKIADLRARFPTQYLHLLRAGYFEPIPIAWANLASNPLKFSIEAAAGWRGITPAWRGYEDTAEERLYWVLNHREGSVGSRMKPDIISAMNMARARMASAVEPPPEYFSPNDTCHLQHTSEGYSKQVMPPPFRPFDAPEVPTDDTMILLDVSGSMDFDPVRPNYNQYLITGYQRSTQPKNKDVAKAIIRRFTDAMANHDHNFSGYQLTTFSSQANYIGVVNHRNLDSMWRNVRLGGGTRVMTGWQKVKDLHFQKHSESATHHPVYGWQAGPQTPMLRLLLLLDGEATDMDEFELDLLGLSWVHVTIFLIGVDGCPHHHRHANELSRISEVNHHVSFVDAQGNTPERFVTHELLKRHLGYQISMTEFEEMEQPPPYSE</sequence>
<dbReference type="SUPFAM" id="SSF53300">
    <property type="entry name" value="vWA-like"/>
    <property type="match status" value="1"/>
</dbReference>
<feature type="domain" description="VWFA" evidence="2">
    <location>
        <begin position="507"/>
        <end position="715"/>
    </location>
</feature>
<organism evidence="3 4">
    <name type="scientific">Phialocephala subalpina</name>
    <dbReference type="NCBI Taxonomy" id="576137"/>
    <lineage>
        <taxon>Eukaryota</taxon>
        <taxon>Fungi</taxon>
        <taxon>Dikarya</taxon>
        <taxon>Ascomycota</taxon>
        <taxon>Pezizomycotina</taxon>
        <taxon>Leotiomycetes</taxon>
        <taxon>Helotiales</taxon>
        <taxon>Mollisiaceae</taxon>
        <taxon>Phialocephala</taxon>
        <taxon>Phialocephala fortinii species complex</taxon>
    </lineage>
</organism>
<feature type="region of interest" description="Disordered" evidence="1">
    <location>
        <begin position="68"/>
        <end position="98"/>
    </location>
</feature>
<dbReference type="Gene3D" id="3.40.50.410">
    <property type="entry name" value="von Willebrand factor, type A domain"/>
    <property type="match status" value="1"/>
</dbReference>
<dbReference type="Proteomes" id="UP000184330">
    <property type="component" value="Unassembled WGS sequence"/>
</dbReference>
<proteinExistence type="predicted"/>
<keyword evidence="4" id="KW-1185">Reference proteome</keyword>
<evidence type="ECO:0000256" key="1">
    <source>
        <dbReference type="SAM" id="MobiDB-lite"/>
    </source>
</evidence>